<proteinExistence type="predicted"/>
<evidence type="ECO:0000256" key="1">
    <source>
        <dbReference type="SAM" id="MobiDB-lite"/>
    </source>
</evidence>
<reference evidence="2 3" key="1">
    <citation type="journal article" date="2019" name="Commun. Biol.">
        <title>The bagworm genome reveals a unique fibroin gene that provides high tensile strength.</title>
        <authorList>
            <person name="Kono N."/>
            <person name="Nakamura H."/>
            <person name="Ohtoshi R."/>
            <person name="Tomita M."/>
            <person name="Numata K."/>
            <person name="Arakawa K."/>
        </authorList>
    </citation>
    <scope>NUCLEOTIDE SEQUENCE [LARGE SCALE GENOMIC DNA]</scope>
</reference>
<accession>A0A4C1WZ21</accession>
<dbReference type="AlphaFoldDB" id="A0A4C1WZ21"/>
<organism evidence="2 3">
    <name type="scientific">Eumeta variegata</name>
    <name type="common">Bagworm moth</name>
    <name type="synonym">Eumeta japonica</name>
    <dbReference type="NCBI Taxonomy" id="151549"/>
    <lineage>
        <taxon>Eukaryota</taxon>
        <taxon>Metazoa</taxon>
        <taxon>Ecdysozoa</taxon>
        <taxon>Arthropoda</taxon>
        <taxon>Hexapoda</taxon>
        <taxon>Insecta</taxon>
        <taxon>Pterygota</taxon>
        <taxon>Neoptera</taxon>
        <taxon>Endopterygota</taxon>
        <taxon>Lepidoptera</taxon>
        <taxon>Glossata</taxon>
        <taxon>Ditrysia</taxon>
        <taxon>Tineoidea</taxon>
        <taxon>Psychidae</taxon>
        <taxon>Oiketicinae</taxon>
        <taxon>Eumeta</taxon>
    </lineage>
</organism>
<protein>
    <submittedName>
        <fullName evidence="2">Uncharacterized protein</fullName>
    </submittedName>
</protein>
<gene>
    <name evidence="2" type="ORF">EVAR_24491_1</name>
</gene>
<name>A0A4C1WZ21_EUMVA</name>
<comment type="caution">
    <text evidence="2">The sequence shown here is derived from an EMBL/GenBank/DDBJ whole genome shotgun (WGS) entry which is preliminary data.</text>
</comment>
<evidence type="ECO:0000313" key="2">
    <source>
        <dbReference type="EMBL" id="GBP55295.1"/>
    </source>
</evidence>
<feature type="region of interest" description="Disordered" evidence="1">
    <location>
        <begin position="116"/>
        <end position="141"/>
    </location>
</feature>
<dbReference type="EMBL" id="BGZK01000664">
    <property type="protein sequence ID" value="GBP55295.1"/>
    <property type="molecule type" value="Genomic_DNA"/>
</dbReference>
<evidence type="ECO:0000313" key="3">
    <source>
        <dbReference type="Proteomes" id="UP000299102"/>
    </source>
</evidence>
<sequence>MIDTYTPIYFLTNTCLRIRPISEQLVSIRASFVVVPYTYTKRTLGRATWLKTVNKRSRVERSKPHTIPSYHLAIPGQPIFARRLSSTPWECDELPRAYTVLGSRVEVLDQGRLRFSQRPKPSHDVNNRNDPLNPTRRRYGRGDDIVCRPGRAFIATYRRAIVLGNAPAPAGRRRGRTRGRPITPATSTYWRRHRKYLEGYLCFIKGGARLVVRPGLPCGLNKGGRC</sequence>
<keyword evidence="3" id="KW-1185">Reference proteome</keyword>
<dbReference type="Proteomes" id="UP000299102">
    <property type="component" value="Unassembled WGS sequence"/>
</dbReference>